<feature type="compositionally biased region" description="Polar residues" evidence="1">
    <location>
        <begin position="58"/>
        <end position="72"/>
    </location>
</feature>
<dbReference type="EMBL" id="BPLR01000708">
    <property type="protein sequence ID" value="GIY96839.1"/>
    <property type="molecule type" value="Genomic_DNA"/>
</dbReference>
<reference evidence="2 3" key="1">
    <citation type="submission" date="2021-06" db="EMBL/GenBank/DDBJ databases">
        <title>Caerostris extrusa draft genome.</title>
        <authorList>
            <person name="Kono N."/>
            <person name="Arakawa K."/>
        </authorList>
    </citation>
    <scope>NUCLEOTIDE SEQUENCE [LARGE SCALE GENOMIC DNA]</scope>
</reference>
<keyword evidence="3" id="KW-1185">Reference proteome</keyword>
<feature type="compositionally biased region" description="Polar residues" evidence="1">
    <location>
        <begin position="113"/>
        <end position="123"/>
    </location>
</feature>
<dbReference type="Proteomes" id="UP001054945">
    <property type="component" value="Unassembled WGS sequence"/>
</dbReference>
<evidence type="ECO:0000256" key="1">
    <source>
        <dbReference type="SAM" id="MobiDB-lite"/>
    </source>
</evidence>
<protein>
    <submittedName>
        <fullName evidence="2">Uncharacterized protein</fullName>
    </submittedName>
</protein>
<gene>
    <name evidence="2" type="ORF">CEXT_233111</name>
</gene>
<proteinExistence type="predicted"/>
<sequence>MIKKVYGEVTLFFGPFEIILKDQSQKRNHDLPFSSFSITKLPNTTSSQKLISSKEGTRNSFSPRYDENSSSSEVKEKLMGSTPTKKFLLRNNRVSRSPSEAQGWDKGGWWKRNGSNQFSVIPR</sequence>
<accession>A0AAV4XSF6</accession>
<feature type="region of interest" description="Disordered" evidence="1">
    <location>
        <begin position="46"/>
        <end position="123"/>
    </location>
</feature>
<name>A0AAV4XSF6_CAEEX</name>
<comment type="caution">
    <text evidence="2">The sequence shown here is derived from an EMBL/GenBank/DDBJ whole genome shotgun (WGS) entry which is preliminary data.</text>
</comment>
<organism evidence="2 3">
    <name type="scientific">Caerostris extrusa</name>
    <name type="common">Bark spider</name>
    <name type="synonym">Caerostris bankana</name>
    <dbReference type="NCBI Taxonomy" id="172846"/>
    <lineage>
        <taxon>Eukaryota</taxon>
        <taxon>Metazoa</taxon>
        <taxon>Ecdysozoa</taxon>
        <taxon>Arthropoda</taxon>
        <taxon>Chelicerata</taxon>
        <taxon>Arachnida</taxon>
        <taxon>Araneae</taxon>
        <taxon>Araneomorphae</taxon>
        <taxon>Entelegynae</taxon>
        <taxon>Araneoidea</taxon>
        <taxon>Araneidae</taxon>
        <taxon>Caerostris</taxon>
    </lineage>
</organism>
<dbReference type="AlphaFoldDB" id="A0AAV4XSF6"/>
<evidence type="ECO:0000313" key="3">
    <source>
        <dbReference type="Proteomes" id="UP001054945"/>
    </source>
</evidence>
<evidence type="ECO:0000313" key="2">
    <source>
        <dbReference type="EMBL" id="GIY96839.1"/>
    </source>
</evidence>